<dbReference type="Pfam" id="PF12982">
    <property type="entry name" value="DUF3866"/>
    <property type="match status" value="1"/>
</dbReference>
<proteinExistence type="predicted"/>
<keyword evidence="2" id="KW-1185">Reference proteome</keyword>
<evidence type="ECO:0000313" key="2">
    <source>
        <dbReference type="Proteomes" id="UP000315636"/>
    </source>
</evidence>
<dbReference type="AlphaFoldDB" id="A0A521B1B9"/>
<organism evidence="1 2">
    <name type="scientific">Melghirimyces algeriensis</name>
    <dbReference type="NCBI Taxonomy" id="910412"/>
    <lineage>
        <taxon>Bacteria</taxon>
        <taxon>Bacillati</taxon>
        <taxon>Bacillota</taxon>
        <taxon>Bacilli</taxon>
        <taxon>Bacillales</taxon>
        <taxon>Thermoactinomycetaceae</taxon>
        <taxon>Melghirimyces</taxon>
    </lineage>
</organism>
<dbReference type="RefSeq" id="WP_185955984.1">
    <property type="nucleotide sequence ID" value="NZ_FXTI01000001.1"/>
</dbReference>
<evidence type="ECO:0000313" key="1">
    <source>
        <dbReference type="EMBL" id="SMO40846.1"/>
    </source>
</evidence>
<dbReference type="Proteomes" id="UP000315636">
    <property type="component" value="Unassembled WGS sequence"/>
</dbReference>
<gene>
    <name evidence="1" type="ORF">SAMN06264849_101471</name>
</gene>
<protein>
    <recommendedName>
        <fullName evidence="3">DUF3866 domain-containing protein</fullName>
    </recommendedName>
</protein>
<dbReference type="EMBL" id="FXTI01000001">
    <property type="protein sequence ID" value="SMO40846.1"/>
    <property type="molecule type" value="Genomic_DNA"/>
</dbReference>
<dbReference type="InterPro" id="IPR024479">
    <property type="entry name" value="DUF3866"/>
</dbReference>
<accession>A0A521B1B9</accession>
<evidence type="ECO:0008006" key="3">
    <source>
        <dbReference type="Google" id="ProtNLM"/>
    </source>
</evidence>
<sequence length="378" mass="41985">MVIWEKGRVLQILEEEPHIQWLTVREERSGERKKAVHYPGFFGGLDPGDQVWLNTTAVRLQLGTGGVHFVAGRIGKDPAPAPVKGHMMKLRYTPWQVALPTGEEPGSPWHQTLQKKRSLEQTPVCIGELHSMLPIAATVWRSLSEDQYPRVVYVMTDGGALPAPFSRHVRRLTSLGWLAGTITCGHAFGGDMEAVNLYSALLLARHALNADLIFVSMGPGIAGTGTPYGFSGVEQGQAINAVHSLQGIPVAVPRIQGKDVRERHQGISHHTETVLCSVALAPAIIPLPSRLPEPIQDQVKQLKRNCLTTHHWVEVSITDQKVEEWLNAYPETIQTMGRKWKEDPLFFRTISVSAYLTFQLWRGIQNGRSVDRAIHEGL</sequence>
<name>A0A521B1B9_9BACL</name>
<reference evidence="1 2" key="1">
    <citation type="submission" date="2017-05" db="EMBL/GenBank/DDBJ databases">
        <authorList>
            <person name="Varghese N."/>
            <person name="Submissions S."/>
        </authorList>
    </citation>
    <scope>NUCLEOTIDE SEQUENCE [LARGE SCALE GENOMIC DNA]</scope>
    <source>
        <strain evidence="1 2">DSM 45474</strain>
    </source>
</reference>